<gene>
    <name evidence="2" type="ORF">NJT12_02890</name>
</gene>
<evidence type="ECO:0008006" key="4">
    <source>
        <dbReference type="Google" id="ProtNLM"/>
    </source>
</evidence>
<name>A0ABT4W7P2_9FLAO</name>
<sequence length="128" mass="15079">MKKLFLLLIFFATGFLFAQVKTNESISFSNNNTIANFQFSKYDDYSVDYQKYINSPVQFSIYNPKPGFNPIKIESQKYYSFTNTNLLLRRQMSNQEREPIYPDQKKEKTFGEAILHDVLDAVFDKKSK</sequence>
<evidence type="ECO:0000313" key="3">
    <source>
        <dbReference type="Proteomes" id="UP001212170"/>
    </source>
</evidence>
<evidence type="ECO:0000256" key="1">
    <source>
        <dbReference type="SAM" id="SignalP"/>
    </source>
</evidence>
<feature type="chain" id="PRO_5045997064" description="GLPGLI family protein" evidence="1">
    <location>
        <begin position="19"/>
        <end position="128"/>
    </location>
</feature>
<feature type="signal peptide" evidence="1">
    <location>
        <begin position="1"/>
        <end position="18"/>
    </location>
</feature>
<organism evidence="2 3">
    <name type="scientific">Flavobacterium azizsancarii</name>
    <dbReference type="NCBI Taxonomy" id="2961580"/>
    <lineage>
        <taxon>Bacteria</taxon>
        <taxon>Pseudomonadati</taxon>
        <taxon>Bacteroidota</taxon>
        <taxon>Flavobacteriia</taxon>
        <taxon>Flavobacteriales</taxon>
        <taxon>Flavobacteriaceae</taxon>
        <taxon>Flavobacterium</taxon>
    </lineage>
</organism>
<dbReference type="EMBL" id="JAMZNK010000003">
    <property type="protein sequence ID" value="MDA6068557.1"/>
    <property type="molecule type" value="Genomic_DNA"/>
</dbReference>
<reference evidence="2 3" key="1">
    <citation type="journal article" date="2023" name="Chemosphere">
        <title>Whole genome analysis of Flavobacterium aziz-sancarii sp. nov., isolated from Ardley Island (Antarctica), revealed a rich resistome and bioremediation potential.</title>
        <authorList>
            <person name="Otur C."/>
            <person name="Okay S."/>
            <person name="Kurt-Kizildogan A."/>
        </authorList>
    </citation>
    <scope>NUCLEOTIDE SEQUENCE [LARGE SCALE GENOMIC DNA]</scope>
    <source>
        <strain evidence="2 3">AC</strain>
    </source>
</reference>
<comment type="caution">
    <text evidence="2">The sequence shown here is derived from an EMBL/GenBank/DDBJ whole genome shotgun (WGS) entry which is preliminary data.</text>
</comment>
<protein>
    <recommendedName>
        <fullName evidence="4">GLPGLI family protein</fullName>
    </recommendedName>
</protein>
<evidence type="ECO:0000313" key="2">
    <source>
        <dbReference type="EMBL" id="MDA6068557.1"/>
    </source>
</evidence>
<keyword evidence="3" id="KW-1185">Reference proteome</keyword>
<accession>A0ABT4W7P2</accession>
<proteinExistence type="predicted"/>
<keyword evidence="1" id="KW-0732">Signal</keyword>
<dbReference type="RefSeq" id="WP_271334427.1">
    <property type="nucleotide sequence ID" value="NZ_JAMZNK010000003.1"/>
</dbReference>
<dbReference type="Proteomes" id="UP001212170">
    <property type="component" value="Unassembled WGS sequence"/>
</dbReference>